<dbReference type="OMA" id="FKCKNTE"/>
<name>A2EM75_TRIV3</name>
<dbReference type="PANTHER" id="PTHR32083">
    <property type="entry name" value="CILIA AND FLAGELLA-ASSOCIATED PROTEIN 58-RELATED"/>
    <property type="match status" value="1"/>
</dbReference>
<evidence type="ECO:0000313" key="4">
    <source>
        <dbReference type="EMBL" id="EAY06259.1"/>
    </source>
</evidence>
<feature type="compositionally biased region" description="Polar residues" evidence="3">
    <location>
        <begin position="16"/>
        <end position="29"/>
    </location>
</feature>
<dbReference type="KEGG" id="tva:4764134"/>
<dbReference type="SMR" id="A2EM75"/>
<dbReference type="EMBL" id="DS113428">
    <property type="protein sequence ID" value="EAY06259.1"/>
    <property type="molecule type" value="Genomic_DNA"/>
</dbReference>
<evidence type="ECO:0000256" key="3">
    <source>
        <dbReference type="SAM" id="MobiDB-lite"/>
    </source>
</evidence>
<accession>A2EM75</accession>
<reference evidence="4" key="2">
    <citation type="journal article" date="2007" name="Science">
        <title>Draft genome sequence of the sexually transmitted pathogen Trichomonas vaginalis.</title>
        <authorList>
            <person name="Carlton J.M."/>
            <person name="Hirt R.P."/>
            <person name="Silva J.C."/>
            <person name="Delcher A.L."/>
            <person name="Schatz M."/>
            <person name="Zhao Q."/>
            <person name="Wortman J.R."/>
            <person name="Bidwell S.L."/>
            <person name="Alsmark U.C.M."/>
            <person name="Besteiro S."/>
            <person name="Sicheritz-Ponten T."/>
            <person name="Noel C.J."/>
            <person name="Dacks J.B."/>
            <person name="Foster P.G."/>
            <person name="Simillion C."/>
            <person name="Van de Peer Y."/>
            <person name="Miranda-Saavedra D."/>
            <person name="Barton G.J."/>
            <person name="Westrop G.D."/>
            <person name="Mueller S."/>
            <person name="Dessi D."/>
            <person name="Fiori P.L."/>
            <person name="Ren Q."/>
            <person name="Paulsen I."/>
            <person name="Zhang H."/>
            <person name="Bastida-Corcuera F.D."/>
            <person name="Simoes-Barbosa A."/>
            <person name="Brown M.T."/>
            <person name="Hayes R.D."/>
            <person name="Mukherjee M."/>
            <person name="Okumura C.Y."/>
            <person name="Schneider R."/>
            <person name="Smith A.J."/>
            <person name="Vanacova S."/>
            <person name="Villalvazo M."/>
            <person name="Haas B.J."/>
            <person name="Pertea M."/>
            <person name="Feldblyum T.V."/>
            <person name="Utterback T.R."/>
            <person name="Shu C.L."/>
            <person name="Osoegawa K."/>
            <person name="de Jong P.J."/>
            <person name="Hrdy I."/>
            <person name="Horvathova L."/>
            <person name="Zubacova Z."/>
            <person name="Dolezal P."/>
            <person name="Malik S.B."/>
            <person name="Logsdon J.M. Jr."/>
            <person name="Henze K."/>
            <person name="Gupta A."/>
            <person name="Wang C.C."/>
            <person name="Dunne R.L."/>
            <person name="Upcroft J.A."/>
            <person name="Upcroft P."/>
            <person name="White O."/>
            <person name="Salzberg S.L."/>
            <person name="Tang P."/>
            <person name="Chiu C.-H."/>
            <person name="Lee Y.-S."/>
            <person name="Embley T.M."/>
            <person name="Coombs G.H."/>
            <person name="Mottram J.C."/>
            <person name="Tachezy J."/>
            <person name="Fraser-Liggett C.M."/>
            <person name="Johnson P.J."/>
        </authorList>
    </citation>
    <scope>NUCLEOTIDE SEQUENCE [LARGE SCALE GENOMIC DNA]</scope>
    <source>
        <strain evidence="4">G3</strain>
    </source>
</reference>
<feature type="coiled-coil region" evidence="2">
    <location>
        <begin position="176"/>
        <end position="224"/>
    </location>
</feature>
<reference evidence="4" key="1">
    <citation type="submission" date="2006-10" db="EMBL/GenBank/DDBJ databases">
        <authorList>
            <person name="Amadeo P."/>
            <person name="Zhao Q."/>
            <person name="Wortman J."/>
            <person name="Fraser-Liggett C."/>
            <person name="Carlton J."/>
        </authorList>
    </citation>
    <scope>NUCLEOTIDE SEQUENCE</scope>
    <source>
        <strain evidence="4">G3</strain>
    </source>
</reference>
<keyword evidence="5" id="KW-1185">Reference proteome</keyword>
<evidence type="ECO:0000256" key="1">
    <source>
        <dbReference type="ARBA" id="ARBA00023054"/>
    </source>
</evidence>
<protein>
    <submittedName>
        <fullName evidence="4">Uncharacterized protein</fullName>
    </submittedName>
</protein>
<evidence type="ECO:0000256" key="2">
    <source>
        <dbReference type="SAM" id="Coils"/>
    </source>
</evidence>
<proteinExistence type="predicted"/>
<keyword evidence="1 2" id="KW-0175">Coiled coil</keyword>
<organism evidence="4 5">
    <name type="scientific">Trichomonas vaginalis (strain ATCC PRA-98 / G3)</name>
    <dbReference type="NCBI Taxonomy" id="412133"/>
    <lineage>
        <taxon>Eukaryota</taxon>
        <taxon>Metamonada</taxon>
        <taxon>Parabasalia</taxon>
        <taxon>Trichomonadida</taxon>
        <taxon>Trichomonadidae</taxon>
        <taxon>Trichomonas</taxon>
    </lineage>
</organism>
<feature type="coiled-coil region" evidence="2">
    <location>
        <begin position="316"/>
        <end position="477"/>
    </location>
</feature>
<gene>
    <name evidence="4" type="ORF">TVAG_034380</name>
</gene>
<feature type="coiled-coil region" evidence="2">
    <location>
        <begin position="502"/>
        <end position="930"/>
    </location>
</feature>
<dbReference type="Proteomes" id="UP000001542">
    <property type="component" value="Unassembled WGS sequence"/>
</dbReference>
<evidence type="ECO:0000313" key="5">
    <source>
        <dbReference type="Proteomes" id="UP000001542"/>
    </source>
</evidence>
<dbReference type="STRING" id="5722.A2EM75"/>
<dbReference type="RefSeq" id="XP_001318482.1">
    <property type="nucleotide sequence ID" value="XM_001318447.1"/>
</dbReference>
<feature type="coiled-coil region" evidence="2">
    <location>
        <begin position="40"/>
        <end position="67"/>
    </location>
</feature>
<feature type="region of interest" description="Disordered" evidence="3">
    <location>
        <begin position="1"/>
        <end position="35"/>
    </location>
</feature>
<dbReference type="VEuPathDB" id="TrichDB:TVAGG3_0640790"/>
<dbReference type="InParanoid" id="A2EM75"/>
<dbReference type="AlphaFoldDB" id="A2EM75"/>
<sequence>MLEDELQSTKQKLKVTESQLSRSPKWSPSQKHESELQFLKARHQAELDSLNTKLFEKDQEIDDLKRKCCTNNPDITSFITFATKSIQLAIEKGITNDQKDLISQFEITLHDFQSFLTQASSLQRFFQTMRSLIKVLVDTNVVLNTQKQEREASQIFTLQKKLTSLKTDQESKTTEIEDLKQTNQKLLISVSQLRDQLSITSAELDSYKNQANLQTTTLNELLQKMKIFSSPSKFQISNDFFEIYKKVDSSVSRLLRIKEENDTYKSVFTDFIEKSLGIKTAAFSDKVFEKVTEKMNNQASTLIELSKTFSVDYTTNEQLIRDVKEIKNNLNLTKSKTEKENDQLTRVVKDYTEQISDFQSKITKMESDLKDLQLKNENLTNQNNLLTHQREISLQKDEKQQKDFQEKEKSYQKQLENLNLVISKSKSDIEKNQIQIKELNDTIETQTSKNEQCNQIINNLSDDNKKLTKQIQEFVIKNNQQMDTLAQNKITIETQNKEIEVLKVFKDESEKVTEENNELKLQLESVEKENKNIKTQNMKYKNLLDQFTNKVKTNKTQINDLSNENKSLKNKLDTTTNDLNTMSVNYQSILQNVSETTKELNLLKEENTNLKQNLFNLTNKNKNNENLIENLKNQVEIASSTIAKLNTEKEQLLLQLNSSQNNEKNISSNLQNLQKEIEKTKSLNNELNERISNMTNEMLKLHESDAQGQIAIEELKTTKDNNKKLSEQIQNKNDEISKLNADLLNIKSEISKLSDVINKVTNENQQLKNDIEQRDIFITNLKDKKKESNLLEKKLNEATFQLEDTKERLRKVTLQFDEMSKVRNKEIQDSQTMIAKLTKILDKRQNKLSQLKQLLKQTINENNKLQNHIQIIEKENQNNFEKIQKLQSSTVSSSDYEDVKQRLMQTQTELNKKEKDILSKEREISKSSKQSRIIENQLKNLENCKSIVGRINSICLSSSRLSLDSVINELQPLFDLFSYPSDYKLNTKLNLSLISRQIFSNYGENGELFTKQHRQMLQQVMNKLLQFPTNSAFPHKGESLIDKLNSMNLIVDEVRQQFDAMEKNQNRLDAIVSSQHSAIVKMNQYMKSPLPSPMKN</sequence>
<dbReference type="VEuPathDB" id="TrichDB:TVAG_034380"/>